<accession>A0A8T2QYN7</accession>
<evidence type="ECO:0000313" key="2">
    <source>
        <dbReference type="Proteomes" id="UP000825935"/>
    </source>
</evidence>
<sequence length="120" mass="13578">MGDWSYAVFHPLFLSIDDSMYYCSTHMKVSNRLQTRFSLSLLLRCLRHMSLSCWRCTGGNRHLPKHPASSVLHKIKGELLTTKTLSVSTCSACICADLMALSRSRHTSYSARAWLSLIPL</sequence>
<dbReference type="EMBL" id="CM035436">
    <property type="protein sequence ID" value="KAH7288760.1"/>
    <property type="molecule type" value="Genomic_DNA"/>
</dbReference>
<dbReference type="Proteomes" id="UP000825935">
    <property type="component" value="Chromosome 31"/>
</dbReference>
<name>A0A8T2QYN7_CERRI</name>
<reference evidence="1" key="1">
    <citation type="submission" date="2021-08" db="EMBL/GenBank/DDBJ databases">
        <title>WGS assembly of Ceratopteris richardii.</title>
        <authorList>
            <person name="Marchant D.B."/>
            <person name="Chen G."/>
            <person name="Jenkins J."/>
            <person name="Shu S."/>
            <person name="Leebens-Mack J."/>
            <person name="Grimwood J."/>
            <person name="Schmutz J."/>
            <person name="Soltis P."/>
            <person name="Soltis D."/>
            <person name="Chen Z.-H."/>
        </authorList>
    </citation>
    <scope>NUCLEOTIDE SEQUENCE</scope>
    <source>
        <strain evidence="1">Whitten #5841</strain>
        <tissue evidence="1">Leaf</tissue>
    </source>
</reference>
<protein>
    <submittedName>
        <fullName evidence="1">Uncharacterized protein</fullName>
    </submittedName>
</protein>
<proteinExistence type="predicted"/>
<keyword evidence="2" id="KW-1185">Reference proteome</keyword>
<evidence type="ECO:0000313" key="1">
    <source>
        <dbReference type="EMBL" id="KAH7288760.1"/>
    </source>
</evidence>
<comment type="caution">
    <text evidence="1">The sequence shown here is derived from an EMBL/GenBank/DDBJ whole genome shotgun (WGS) entry which is preliminary data.</text>
</comment>
<organism evidence="1 2">
    <name type="scientific">Ceratopteris richardii</name>
    <name type="common">Triangle waterfern</name>
    <dbReference type="NCBI Taxonomy" id="49495"/>
    <lineage>
        <taxon>Eukaryota</taxon>
        <taxon>Viridiplantae</taxon>
        <taxon>Streptophyta</taxon>
        <taxon>Embryophyta</taxon>
        <taxon>Tracheophyta</taxon>
        <taxon>Polypodiopsida</taxon>
        <taxon>Polypodiidae</taxon>
        <taxon>Polypodiales</taxon>
        <taxon>Pteridineae</taxon>
        <taxon>Pteridaceae</taxon>
        <taxon>Parkerioideae</taxon>
        <taxon>Ceratopteris</taxon>
    </lineage>
</organism>
<gene>
    <name evidence="1" type="ORF">KP509_31G041200</name>
</gene>
<dbReference type="AlphaFoldDB" id="A0A8T2QYN7"/>